<protein>
    <recommendedName>
        <fullName evidence="3">Response regulatory domain-containing protein</fullName>
    </recommendedName>
</protein>
<dbReference type="Pfam" id="PF00072">
    <property type="entry name" value="Response_reg"/>
    <property type="match status" value="1"/>
</dbReference>
<name>A0A257SLI4_9PROT</name>
<evidence type="ECO:0000259" key="3">
    <source>
        <dbReference type="PROSITE" id="PS50110"/>
    </source>
</evidence>
<dbReference type="AlphaFoldDB" id="A0A257SLI4"/>
<gene>
    <name evidence="4" type="ORF">B7Z70_13505</name>
</gene>
<dbReference type="InterPro" id="IPR050595">
    <property type="entry name" value="Bact_response_regulator"/>
</dbReference>
<dbReference type="PANTHER" id="PTHR44591">
    <property type="entry name" value="STRESS RESPONSE REGULATOR PROTEIN 1"/>
    <property type="match status" value="1"/>
</dbReference>
<feature type="non-terminal residue" evidence="4">
    <location>
        <position position="1"/>
    </location>
</feature>
<dbReference type="InterPro" id="IPR001789">
    <property type="entry name" value="Sig_transdc_resp-reg_receiver"/>
</dbReference>
<feature type="domain" description="Response regulatory" evidence="3">
    <location>
        <begin position="20"/>
        <end position="137"/>
    </location>
</feature>
<sequence length="149" mass="16617">RLEEVLRKLGFVVTKQHRPVILVVDDDARAVEIINRQLSNGGYEVISAYGGRDAVTMAEHLHPDLILLDLMMPEFNGFDVVDALQKNPSMAAIPVLVLTAKIITPEDRRRLNGHILKIMEKAGFRRDQFLGEVHRALSTAHSRQGEGSA</sequence>
<dbReference type="InterPro" id="IPR011006">
    <property type="entry name" value="CheY-like_superfamily"/>
</dbReference>
<feature type="modified residue" description="4-aspartylphosphate" evidence="2">
    <location>
        <position position="69"/>
    </location>
</feature>
<dbReference type="PROSITE" id="PS50110">
    <property type="entry name" value="RESPONSE_REGULATORY"/>
    <property type="match status" value="1"/>
</dbReference>
<comment type="caution">
    <text evidence="4">The sequence shown here is derived from an EMBL/GenBank/DDBJ whole genome shotgun (WGS) entry which is preliminary data.</text>
</comment>
<evidence type="ECO:0000256" key="1">
    <source>
        <dbReference type="ARBA" id="ARBA00022553"/>
    </source>
</evidence>
<keyword evidence="1 2" id="KW-0597">Phosphoprotein</keyword>
<evidence type="ECO:0000313" key="4">
    <source>
        <dbReference type="EMBL" id="OYV73300.1"/>
    </source>
</evidence>
<organism evidence="4 5">
    <name type="scientific">Acidithiobacillus ferrivorans</name>
    <dbReference type="NCBI Taxonomy" id="160808"/>
    <lineage>
        <taxon>Bacteria</taxon>
        <taxon>Pseudomonadati</taxon>
        <taxon>Pseudomonadota</taxon>
        <taxon>Acidithiobacillia</taxon>
        <taxon>Acidithiobacillales</taxon>
        <taxon>Acidithiobacillaceae</taxon>
        <taxon>Acidithiobacillus</taxon>
    </lineage>
</organism>
<dbReference type="Gene3D" id="3.40.50.2300">
    <property type="match status" value="1"/>
</dbReference>
<evidence type="ECO:0000256" key="2">
    <source>
        <dbReference type="PROSITE-ProRule" id="PRU00169"/>
    </source>
</evidence>
<dbReference type="SMART" id="SM00448">
    <property type="entry name" value="REC"/>
    <property type="match status" value="1"/>
</dbReference>
<proteinExistence type="predicted"/>
<reference evidence="4 5" key="1">
    <citation type="submission" date="2017-03" db="EMBL/GenBank/DDBJ databases">
        <title>Lifting the veil on microbial sulfur biogeochemistry in mining wastewaters.</title>
        <authorList>
            <person name="Kantor R.S."/>
            <person name="Colenbrander Nelson T."/>
            <person name="Marshall S."/>
            <person name="Bennett D."/>
            <person name="Apte S."/>
            <person name="Camacho D."/>
            <person name="Thomas B.C."/>
            <person name="Warren L.A."/>
            <person name="Banfield J.F."/>
        </authorList>
    </citation>
    <scope>NUCLEOTIDE SEQUENCE [LARGE SCALE GENOMIC DNA]</scope>
    <source>
        <strain evidence="4">21-59-9</strain>
    </source>
</reference>
<dbReference type="EMBL" id="NCBC01000718">
    <property type="protein sequence ID" value="OYV73300.1"/>
    <property type="molecule type" value="Genomic_DNA"/>
</dbReference>
<dbReference type="SUPFAM" id="SSF52172">
    <property type="entry name" value="CheY-like"/>
    <property type="match status" value="1"/>
</dbReference>
<dbReference type="PANTHER" id="PTHR44591:SF23">
    <property type="entry name" value="CHEY SUBFAMILY"/>
    <property type="match status" value="1"/>
</dbReference>
<evidence type="ECO:0000313" key="5">
    <source>
        <dbReference type="Proteomes" id="UP000216779"/>
    </source>
</evidence>
<accession>A0A257SLI4</accession>
<dbReference type="Proteomes" id="UP000216779">
    <property type="component" value="Unassembled WGS sequence"/>
</dbReference>
<dbReference type="GO" id="GO:0000160">
    <property type="term" value="P:phosphorelay signal transduction system"/>
    <property type="evidence" value="ECO:0007669"/>
    <property type="project" value="InterPro"/>
</dbReference>